<dbReference type="EMBL" id="JARPMG010000002">
    <property type="protein sequence ID" value="KAJ8102685.1"/>
    <property type="molecule type" value="Genomic_DNA"/>
</dbReference>
<dbReference type="RefSeq" id="XP_056046135.1">
    <property type="nucleotide sequence ID" value="XM_056186636.1"/>
</dbReference>
<accession>A0AAD7VVX0</accession>
<comment type="caution">
    <text evidence="1">The sequence shown here is derived from an EMBL/GenBank/DDBJ whole genome shotgun (WGS) entry which is preliminary data.</text>
</comment>
<organism evidence="1 2">
    <name type="scientific">Lipomyces tetrasporus</name>
    <dbReference type="NCBI Taxonomy" id="54092"/>
    <lineage>
        <taxon>Eukaryota</taxon>
        <taxon>Fungi</taxon>
        <taxon>Dikarya</taxon>
        <taxon>Ascomycota</taxon>
        <taxon>Saccharomycotina</taxon>
        <taxon>Lipomycetes</taxon>
        <taxon>Lipomycetales</taxon>
        <taxon>Lipomycetaceae</taxon>
        <taxon>Lipomyces</taxon>
    </lineage>
</organism>
<evidence type="ECO:0000313" key="2">
    <source>
        <dbReference type="Proteomes" id="UP001217417"/>
    </source>
</evidence>
<dbReference type="AlphaFoldDB" id="A0AAD7VVX0"/>
<sequence>MHKKTATILCANYDNIFLPKLNFHTCRKLNRKSKACMAALAHCACFDRTAMRAEQFEQTQVVEVKEE</sequence>
<dbReference type="Proteomes" id="UP001217417">
    <property type="component" value="Unassembled WGS sequence"/>
</dbReference>
<dbReference type="GeneID" id="80881802"/>
<keyword evidence="2" id="KW-1185">Reference proteome</keyword>
<gene>
    <name evidence="1" type="ORF">POJ06DRAFT_245349</name>
</gene>
<reference evidence="1" key="1">
    <citation type="submission" date="2023-03" db="EMBL/GenBank/DDBJ databases">
        <title>Near-Complete genome sequence of Lipomyces tetrasporous NRRL Y-64009, an oleaginous yeast capable of growing on lignocellulosic hydrolysates.</title>
        <authorList>
            <consortium name="Lawrence Berkeley National Laboratory"/>
            <person name="Jagtap S.S."/>
            <person name="Liu J.-J."/>
            <person name="Walukiewicz H.E."/>
            <person name="Pangilinan J."/>
            <person name="Lipzen A."/>
            <person name="Ahrendt S."/>
            <person name="Koriabine M."/>
            <person name="Cobaugh K."/>
            <person name="Salamov A."/>
            <person name="Yoshinaga Y."/>
            <person name="Ng V."/>
            <person name="Daum C."/>
            <person name="Grigoriev I.V."/>
            <person name="Slininger P.J."/>
            <person name="Dien B.S."/>
            <person name="Jin Y.-S."/>
            <person name="Rao C.V."/>
        </authorList>
    </citation>
    <scope>NUCLEOTIDE SEQUENCE</scope>
    <source>
        <strain evidence="1">NRRL Y-64009</strain>
    </source>
</reference>
<proteinExistence type="predicted"/>
<name>A0AAD7VVX0_9ASCO</name>
<evidence type="ECO:0000313" key="1">
    <source>
        <dbReference type="EMBL" id="KAJ8102685.1"/>
    </source>
</evidence>
<protein>
    <submittedName>
        <fullName evidence="1">Uncharacterized protein</fullName>
    </submittedName>
</protein>